<evidence type="ECO:0000313" key="1">
    <source>
        <dbReference type="EMBL" id="UOQ68037.1"/>
    </source>
</evidence>
<gene>
    <name evidence="1" type="ORF">MUN86_09390</name>
</gene>
<name>A0ABY4GAV0_9BACT</name>
<dbReference type="Proteomes" id="UP000830401">
    <property type="component" value="Chromosome"/>
</dbReference>
<evidence type="ECO:0000313" key="2">
    <source>
        <dbReference type="Proteomes" id="UP000830401"/>
    </source>
</evidence>
<accession>A0ABY4GAV0</accession>
<dbReference type="RefSeq" id="WP_245124546.1">
    <property type="nucleotide sequence ID" value="NZ_CP095061.1"/>
</dbReference>
<keyword evidence="2" id="KW-1185">Reference proteome</keyword>
<sequence length="89" mass="10138">MISIKTFASKSIIQLTLRLVSQYKTADFKQLSLNLQPSRETGLDLLDFIDCLLDLEDCFHVPVPDELPLFTIGDLLNYLATSLHLRLPF</sequence>
<reference evidence="1" key="1">
    <citation type="submission" date="2022-04" db="EMBL/GenBank/DDBJ databases">
        <title>Hymenobacter sp. isolated from the air.</title>
        <authorList>
            <person name="Won M."/>
            <person name="Lee C.-M."/>
            <person name="Woen H.-Y."/>
            <person name="Kwon S.-W."/>
        </authorList>
    </citation>
    <scope>NUCLEOTIDE SEQUENCE</scope>
    <source>
        <strain evidence="1">5420S-77</strain>
    </source>
</reference>
<dbReference type="Gene3D" id="1.10.1200.10">
    <property type="entry name" value="ACP-like"/>
    <property type="match status" value="1"/>
</dbReference>
<dbReference type="SUPFAM" id="SSF47336">
    <property type="entry name" value="ACP-like"/>
    <property type="match status" value="1"/>
</dbReference>
<organism evidence="1 2">
    <name type="scientific">Hymenobacter volaticus</name>
    <dbReference type="NCBI Taxonomy" id="2932254"/>
    <lineage>
        <taxon>Bacteria</taxon>
        <taxon>Pseudomonadati</taxon>
        <taxon>Bacteroidota</taxon>
        <taxon>Cytophagia</taxon>
        <taxon>Cytophagales</taxon>
        <taxon>Hymenobacteraceae</taxon>
        <taxon>Hymenobacter</taxon>
    </lineage>
</organism>
<protein>
    <submittedName>
        <fullName evidence="1">Acyl carrier protein</fullName>
    </submittedName>
</protein>
<dbReference type="InterPro" id="IPR036736">
    <property type="entry name" value="ACP-like_sf"/>
</dbReference>
<proteinExistence type="predicted"/>
<dbReference type="EMBL" id="CP095061">
    <property type="protein sequence ID" value="UOQ68037.1"/>
    <property type="molecule type" value="Genomic_DNA"/>
</dbReference>